<accession>A0A177NMH1</accession>
<dbReference type="Proteomes" id="UP000077857">
    <property type="component" value="Unassembled WGS sequence"/>
</dbReference>
<evidence type="ECO:0000313" key="1">
    <source>
        <dbReference type="EMBL" id="OAI18230.1"/>
    </source>
</evidence>
<comment type="caution">
    <text evidence="1">The sequence shown here is derived from an EMBL/GenBank/DDBJ whole genome shotgun (WGS) entry which is preliminary data.</text>
</comment>
<reference evidence="1 2" key="1">
    <citation type="submission" date="2016-03" db="EMBL/GenBank/DDBJ databases">
        <authorList>
            <person name="Ploux O."/>
        </authorList>
    </citation>
    <scope>NUCLEOTIDE SEQUENCE [LARGE SCALE GENOMIC DNA]</scope>
    <source>
        <strain evidence="1 2">R-45378</strain>
    </source>
</reference>
<name>A0A177NMH1_9GAMM</name>
<sequence>MTERALAAKRGSVRIFRKFETLVSYLKAIDITKFQVDASAFDPLALKTERKRTDAAERMKNAHEALLSAERVKRGEKKK</sequence>
<dbReference type="EMBL" id="LUUJ01000061">
    <property type="protein sequence ID" value="OAI18230.1"/>
    <property type="molecule type" value="Genomic_DNA"/>
</dbReference>
<gene>
    <name evidence="1" type="ORF">A1507_09870</name>
</gene>
<proteinExistence type="predicted"/>
<dbReference type="AlphaFoldDB" id="A0A177NMH1"/>
<evidence type="ECO:0000313" key="2">
    <source>
        <dbReference type="Proteomes" id="UP000077857"/>
    </source>
</evidence>
<organism evidence="1 2">
    <name type="scientific">Methylomonas koyamae</name>
    <dbReference type="NCBI Taxonomy" id="702114"/>
    <lineage>
        <taxon>Bacteria</taxon>
        <taxon>Pseudomonadati</taxon>
        <taxon>Pseudomonadota</taxon>
        <taxon>Gammaproteobacteria</taxon>
        <taxon>Methylococcales</taxon>
        <taxon>Methylococcaceae</taxon>
        <taxon>Methylomonas</taxon>
    </lineage>
</organism>
<protein>
    <submittedName>
        <fullName evidence="1">Uncharacterized protein</fullName>
    </submittedName>
</protein>